<name>A0AAJ0D0Z4_9HYPO</name>
<dbReference type="Gene3D" id="3.30.300.30">
    <property type="match status" value="1"/>
</dbReference>
<dbReference type="Proteomes" id="UP001251528">
    <property type="component" value="Unassembled WGS sequence"/>
</dbReference>
<dbReference type="SUPFAM" id="SSF51735">
    <property type="entry name" value="NAD(P)-binding Rossmann-fold domains"/>
    <property type="match status" value="1"/>
</dbReference>
<keyword evidence="6" id="KW-1185">Reference proteome</keyword>
<evidence type="ECO:0000259" key="4">
    <source>
        <dbReference type="Pfam" id="PF07993"/>
    </source>
</evidence>
<keyword evidence="3" id="KW-0436">Ligase</keyword>
<evidence type="ECO:0000256" key="3">
    <source>
        <dbReference type="ARBA" id="ARBA00022598"/>
    </source>
</evidence>
<evidence type="ECO:0000313" key="6">
    <source>
        <dbReference type="Proteomes" id="UP001251528"/>
    </source>
</evidence>
<dbReference type="EMBL" id="JASWJB010000005">
    <property type="protein sequence ID" value="KAK2616557.1"/>
    <property type="molecule type" value="Genomic_DNA"/>
</dbReference>
<gene>
    <name evidence="5" type="ORF">QQS21_000600</name>
</gene>
<comment type="caution">
    <text evidence="5">The sequence shown here is derived from an EMBL/GenBank/DDBJ whole genome shotgun (WGS) entry which is preliminary data.</text>
</comment>
<dbReference type="GO" id="GO:0016874">
    <property type="term" value="F:ligase activity"/>
    <property type="evidence" value="ECO:0007669"/>
    <property type="project" value="UniProtKB-KW"/>
</dbReference>
<accession>A0AAJ0D0Z4</accession>
<reference evidence="5" key="1">
    <citation type="submission" date="2023-06" db="EMBL/GenBank/DDBJ databases">
        <title>Conoideocrella luteorostrata (Hypocreales: Clavicipitaceae), a potential biocontrol fungus for elongate hemlock scale in United States Christmas tree production areas.</title>
        <authorList>
            <person name="Barrett H."/>
            <person name="Lovett B."/>
            <person name="Macias A.M."/>
            <person name="Stajich J.E."/>
            <person name="Kasson M.T."/>
        </authorList>
    </citation>
    <scope>NUCLEOTIDE SEQUENCE</scope>
    <source>
        <strain evidence="5">ARSEF 14590</strain>
    </source>
</reference>
<feature type="domain" description="Thioester reductase (TE)" evidence="4">
    <location>
        <begin position="231"/>
        <end position="448"/>
    </location>
</feature>
<keyword evidence="1" id="KW-0596">Phosphopantetheine</keyword>
<dbReference type="Gene3D" id="1.10.1200.10">
    <property type="entry name" value="ACP-like"/>
    <property type="match status" value="1"/>
</dbReference>
<evidence type="ECO:0000256" key="2">
    <source>
        <dbReference type="ARBA" id="ARBA00022553"/>
    </source>
</evidence>
<organism evidence="5 6">
    <name type="scientific">Conoideocrella luteorostrata</name>
    <dbReference type="NCBI Taxonomy" id="1105319"/>
    <lineage>
        <taxon>Eukaryota</taxon>
        <taxon>Fungi</taxon>
        <taxon>Dikarya</taxon>
        <taxon>Ascomycota</taxon>
        <taxon>Pezizomycotina</taxon>
        <taxon>Sordariomycetes</taxon>
        <taxon>Hypocreomycetidae</taxon>
        <taxon>Hypocreales</taxon>
        <taxon>Clavicipitaceae</taxon>
        <taxon>Conoideocrella</taxon>
    </lineage>
</organism>
<dbReference type="PANTHER" id="PTHR44845">
    <property type="entry name" value="CARRIER DOMAIN-CONTAINING PROTEIN"/>
    <property type="match status" value="1"/>
</dbReference>
<dbReference type="PANTHER" id="PTHR44845:SF4">
    <property type="entry name" value="NONRIBOSOMAL PEPTIDE SYNTHASE INPA"/>
    <property type="match status" value="1"/>
</dbReference>
<dbReference type="InterPro" id="IPR045851">
    <property type="entry name" value="AMP-bd_C_sf"/>
</dbReference>
<dbReference type="InterPro" id="IPR036291">
    <property type="entry name" value="NAD(P)-bd_dom_sf"/>
</dbReference>
<dbReference type="InterPro" id="IPR010080">
    <property type="entry name" value="Thioester_reductase-like_dom"/>
</dbReference>
<dbReference type="Gene3D" id="3.40.50.720">
    <property type="entry name" value="NAD(P)-binding Rossmann-like Domain"/>
    <property type="match status" value="1"/>
</dbReference>
<evidence type="ECO:0000256" key="1">
    <source>
        <dbReference type="ARBA" id="ARBA00022450"/>
    </source>
</evidence>
<dbReference type="Pfam" id="PF07993">
    <property type="entry name" value="NAD_binding_4"/>
    <property type="match status" value="1"/>
</dbReference>
<dbReference type="InterPro" id="IPR013120">
    <property type="entry name" value="FAR_NAD-bd"/>
</dbReference>
<sequence length="603" mass="67173">MSKQLIAIIEQDGNVKDFSTTVKTELSTRVSNAMVPTRWIDVAALFPETKSLPLNPSGKLDRRLLLTSVQKLTESRANEIFSTLDSEYATNFSVSDRIFESEQPAFDLAKKVHAIMKSPSEAKHNTDKGPSFDNICLVSAGLDSLNMMSLMFFISQKFSVNLALPTLLQRDMTLRKLAKLISRDEISTHKSIDTEQKSSVVPSIDIAAEIERHDALLRSWQPIKRRKTVLLTGANGYIGTEILRQLLEHPQIRRVIALVRGETPFAAKTRTIAAANRARWWTDLHEDNLEVWQGDLSQDKLGLSAVHWDQLQDGNVDFIVHNGAAVHWTKDFKSLEAANIDSTVDLLSVAMRQPHIRMTYITGGRGSASPEETDDDIARELSSPDAVGYCQTKFVAEALVKRAARRCGDRFSIISPGLVAGTPEKGVANSDDYLWRLAASCIRIGAYNANQVNCWLQVSDVASLASIIVGATLEPKTENETASIVTEATDGMTWGQFWDILKRLGYKLESLPSSHWLPAIRNDIEQQQEEHPLWPLAHMLETHLMEEDPVDIQRQQAVVPLKLKVAIKRSAEFLAAVQFLPSLNNENDEYSEDTGGAFSRSGK</sequence>
<keyword evidence="2" id="KW-0597">Phosphoprotein</keyword>
<dbReference type="AlphaFoldDB" id="A0AAJ0D0Z4"/>
<protein>
    <recommendedName>
        <fullName evidence="4">Thioester reductase (TE) domain-containing protein</fullName>
    </recommendedName>
</protein>
<evidence type="ECO:0000313" key="5">
    <source>
        <dbReference type="EMBL" id="KAK2616557.1"/>
    </source>
</evidence>
<dbReference type="SUPFAM" id="SSF56801">
    <property type="entry name" value="Acetyl-CoA synthetase-like"/>
    <property type="match status" value="1"/>
</dbReference>
<dbReference type="InterPro" id="IPR036736">
    <property type="entry name" value="ACP-like_sf"/>
</dbReference>
<proteinExistence type="predicted"/>
<dbReference type="NCBIfam" id="TIGR01746">
    <property type="entry name" value="Thioester-redct"/>
    <property type="match status" value="1"/>
</dbReference>